<sequence length="125" mass="13992">MDPFAALADPVRRDLVARLARGPARVVDLTAEHAISRPAISRHLRLLAEAGLVTAEDRGRERHYRLERTGLSVLADWLAALDPHLRFDESVLDGLDLEVRRTTRDRARDIRAAADARPDPQEETA</sequence>
<dbReference type="PRINTS" id="PR00778">
    <property type="entry name" value="HTHARSR"/>
</dbReference>
<evidence type="ECO:0000313" key="6">
    <source>
        <dbReference type="Proteomes" id="UP000618818"/>
    </source>
</evidence>
<evidence type="ECO:0000259" key="4">
    <source>
        <dbReference type="PROSITE" id="PS50987"/>
    </source>
</evidence>
<reference evidence="5 6" key="1">
    <citation type="submission" date="2020-09" db="EMBL/GenBank/DDBJ databases">
        <title>novel species in genus Nocardioides.</title>
        <authorList>
            <person name="Zhang G."/>
        </authorList>
    </citation>
    <scope>NUCLEOTIDE SEQUENCE [LARGE SCALE GENOMIC DNA]</scope>
    <source>
        <strain evidence="5 6">KCTC 39551</strain>
    </source>
</reference>
<dbReference type="RefSeq" id="WP_191192954.1">
    <property type="nucleotide sequence ID" value="NZ_JACXYZ010000001.1"/>
</dbReference>
<keyword evidence="1" id="KW-0805">Transcription regulation</keyword>
<dbReference type="SMART" id="SM00418">
    <property type="entry name" value="HTH_ARSR"/>
    <property type="match status" value="1"/>
</dbReference>
<dbReference type="SUPFAM" id="SSF46785">
    <property type="entry name" value="Winged helix' DNA-binding domain"/>
    <property type="match status" value="1"/>
</dbReference>
<proteinExistence type="predicted"/>
<dbReference type="EMBL" id="JACXYZ010000001">
    <property type="protein sequence ID" value="MBD3923041.1"/>
    <property type="molecule type" value="Genomic_DNA"/>
</dbReference>
<organism evidence="5 6">
    <name type="scientific">Nocardioides cavernae</name>
    <dbReference type="NCBI Taxonomy" id="1921566"/>
    <lineage>
        <taxon>Bacteria</taxon>
        <taxon>Bacillati</taxon>
        <taxon>Actinomycetota</taxon>
        <taxon>Actinomycetes</taxon>
        <taxon>Propionibacteriales</taxon>
        <taxon>Nocardioidaceae</taxon>
        <taxon>Nocardioides</taxon>
    </lineage>
</organism>
<dbReference type="InterPro" id="IPR001845">
    <property type="entry name" value="HTH_ArsR_DNA-bd_dom"/>
</dbReference>
<accession>A0ABR8N666</accession>
<dbReference type="PROSITE" id="PS50987">
    <property type="entry name" value="HTH_ARSR_2"/>
    <property type="match status" value="1"/>
</dbReference>
<evidence type="ECO:0000313" key="5">
    <source>
        <dbReference type="EMBL" id="MBD3923041.1"/>
    </source>
</evidence>
<evidence type="ECO:0000256" key="2">
    <source>
        <dbReference type="ARBA" id="ARBA00023125"/>
    </source>
</evidence>
<name>A0ABR8N666_9ACTN</name>
<dbReference type="Gene3D" id="1.10.10.10">
    <property type="entry name" value="Winged helix-like DNA-binding domain superfamily/Winged helix DNA-binding domain"/>
    <property type="match status" value="1"/>
</dbReference>
<dbReference type="InterPro" id="IPR036388">
    <property type="entry name" value="WH-like_DNA-bd_sf"/>
</dbReference>
<dbReference type="Pfam" id="PF01022">
    <property type="entry name" value="HTH_5"/>
    <property type="match status" value="1"/>
</dbReference>
<dbReference type="Proteomes" id="UP000618818">
    <property type="component" value="Unassembled WGS sequence"/>
</dbReference>
<dbReference type="CDD" id="cd00090">
    <property type="entry name" value="HTH_ARSR"/>
    <property type="match status" value="1"/>
</dbReference>
<evidence type="ECO:0000256" key="1">
    <source>
        <dbReference type="ARBA" id="ARBA00023015"/>
    </source>
</evidence>
<dbReference type="InterPro" id="IPR011991">
    <property type="entry name" value="ArsR-like_HTH"/>
</dbReference>
<keyword evidence="3" id="KW-0804">Transcription</keyword>
<dbReference type="InterPro" id="IPR051081">
    <property type="entry name" value="HTH_MetalResp_TranReg"/>
</dbReference>
<dbReference type="PANTHER" id="PTHR33154:SF33">
    <property type="entry name" value="TRANSCRIPTIONAL REPRESSOR SDPR"/>
    <property type="match status" value="1"/>
</dbReference>
<dbReference type="NCBIfam" id="NF033788">
    <property type="entry name" value="HTH_metalloreg"/>
    <property type="match status" value="1"/>
</dbReference>
<comment type="caution">
    <text evidence="5">The sequence shown here is derived from an EMBL/GenBank/DDBJ whole genome shotgun (WGS) entry which is preliminary data.</text>
</comment>
<dbReference type="PANTHER" id="PTHR33154">
    <property type="entry name" value="TRANSCRIPTIONAL REGULATOR, ARSR FAMILY"/>
    <property type="match status" value="1"/>
</dbReference>
<evidence type="ECO:0000256" key="3">
    <source>
        <dbReference type="ARBA" id="ARBA00023163"/>
    </source>
</evidence>
<gene>
    <name evidence="5" type="ORF">IEZ26_00285</name>
</gene>
<dbReference type="InterPro" id="IPR036390">
    <property type="entry name" value="WH_DNA-bd_sf"/>
</dbReference>
<keyword evidence="6" id="KW-1185">Reference proteome</keyword>
<keyword evidence="2" id="KW-0238">DNA-binding</keyword>
<protein>
    <submittedName>
        <fullName evidence="5">Winged helix-turn-helix transcriptional regulator</fullName>
    </submittedName>
</protein>
<feature type="domain" description="HTH arsR-type" evidence="4">
    <location>
        <begin position="1"/>
        <end position="86"/>
    </location>
</feature>